<feature type="transmembrane region" description="Helical" evidence="1">
    <location>
        <begin position="42"/>
        <end position="59"/>
    </location>
</feature>
<feature type="non-terminal residue" evidence="2">
    <location>
        <position position="128"/>
    </location>
</feature>
<organism evidence="2">
    <name type="scientific">marine sediment metagenome</name>
    <dbReference type="NCBI Taxonomy" id="412755"/>
    <lineage>
        <taxon>unclassified sequences</taxon>
        <taxon>metagenomes</taxon>
        <taxon>ecological metagenomes</taxon>
    </lineage>
</organism>
<dbReference type="EMBL" id="BART01027068">
    <property type="protein sequence ID" value="GAG90325.1"/>
    <property type="molecule type" value="Genomic_DNA"/>
</dbReference>
<reference evidence="2" key="1">
    <citation type="journal article" date="2014" name="Front. Microbiol.">
        <title>High frequency of phylogenetically diverse reductive dehalogenase-homologous genes in deep subseafloor sedimentary metagenomes.</title>
        <authorList>
            <person name="Kawai M."/>
            <person name="Futagami T."/>
            <person name="Toyoda A."/>
            <person name="Takaki Y."/>
            <person name="Nishi S."/>
            <person name="Hori S."/>
            <person name="Arai W."/>
            <person name="Tsubouchi T."/>
            <person name="Morono Y."/>
            <person name="Uchiyama I."/>
            <person name="Ito T."/>
            <person name="Fujiyama A."/>
            <person name="Inagaki F."/>
            <person name="Takami H."/>
        </authorList>
    </citation>
    <scope>NUCLEOTIDE SEQUENCE</scope>
    <source>
        <strain evidence="2">Expedition CK06-06</strain>
    </source>
</reference>
<evidence type="ECO:0000313" key="2">
    <source>
        <dbReference type="EMBL" id="GAG90325.1"/>
    </source>
</evidence>
<sequence length="128" mass="14682">MEYTVRKARPIRWWDWLSGLLLIAAMYIAATRLDATNWTNDLSLVQTVAIYGVIAGLALGKSTFSIGWTRFFAFAYGSFVIFWQLGMILGRGVLWPERMISMGNRLVITLNQIFQQKPVIDNLFFNLL</sequence>
<keyword evidence="1" id="KW-0472">Membrane</keyword>
<feature type="transmembrane region" description="Helical" evidence="1">
    <location>
        <begin position="71"/>
        <end position="94"/>
    </location>
</feature>
<feature type="transmembrane region" description="Helical" evidence="1">
    <location>
        <begin position="12"/>
        <end position="30"/>
    </location>
</feature>
<dbReference type="AlphaFoldDB" id="X1B5F9"/>
<keyword evidence="1" id="KW-0812">Transmembrane</keyword>
<evidence type="ECO:0000256" key="1">
    <source>
        <dbReference type="SAM" id="Phobius"/>
    </source>
</evidence>
<comment type="caution">
    <text evidence="2">The sequence shown here is derived from an EMBL/GenBank/DDBJ whole genome shotgun (WGS) entry which is preliminary data.</text>
</comment>
<proteinExistence type="predicted"/>
<protein>
    <submittedName>
        <fullName evidence="2">Uncharacterized protein</fullName>
    </submittedName>
</protein>
<gene>
    <name evidence="2" type="ORF">S01H4_48087</name>
</gene>
<accession>X1B5F9</accession>
<keyword evidence="1" id="KW-1133">Transmembrane helix</keyword>
<name>X1B5F9_9ZZZZ</name>